<comment type="caution">
    <text evidence="1">The sequence shown here is derived from an EMBL/GenBank/DDBJ whole genome shotgun (WGS) entry which is preliminary data.</text>
</comment>
<accession>A0ABV3Z0Y7</accession>
<dbReference type="Proteomes" id="UP001560685">
    <property type="component" value="Unassembled WGS sequence"/>
</dbReference>
<dbReference type="RefSeq" id="WP_369312373.1">
    <property type="nucleotide sequence ID" value="NZ_JBEHZE010000001.1"/>
</dbReference>
<name>A0ABV3Z0Y7_9PROT</name>
<gene>
    <name evidence="1" type="ORF">ABFZ84_02715</name>
</gene>
<dbReference type="EMBL" id="JBEHZE010000001">
    <property type="protein sequence ID" value="MEX6632449.1"/>
    <property type="molecule type" value="Genomic_DNA"/>
</dbReference>
<protein>
    <submittedName>
        <fullName evidence="1">Uncharacterized protein</fullName>
    </submittedName>
</protein>
<keyword evidence="2" id="KW-1185">Reference proteome</keyword>
<proteinExistence type="predicted"/>
<sequence length="52" mass="5810">MKTWGVQMKAILWLIILVLAALGVVSIVEYFNLYDVPMIDVSKEASDLAIVE</sequence>
<reference evidence="1 2" key="1">
    <citation type="submission" date="2024-05" db="EMBL/GenBank/DDBJ databases">
        <title>Three bacterial strains, DH-69, EH-24, and ECK-19 isolated from coastal sediments.</title>
        <authorList>
            <person name="Ye Y.-Q."/>
            <person name="Du Z.-J."/>
        </authorList>
    </citation>
    <scope>NUCLEOTIDE SEQUENCE [LARGE SCALE GENOMIC DNA]</scope>
    <source>
        <strain evidence="1 2">ECK-19</strain>
    </source>
</reference>
<organism evidence="1 2">
    <name type="scientific">Hyphococcus lacteus</name>
    <dbReference type="NCBI Taxonomy" id="3143536"/>
    <lineage>
        <taxon>Bacteria</taxon>
        <taxon>Pseudomonadati</taxon>
        <taxon>Pseudomonadota</taxon>
        <taxon>Alphaproteobacteria</taxon>
        <taxon>Parvularculales</taxon>
        <taxon>Parvularculaceae</taxon>
        <taxon>Hyphococcus</taxon>
    </lineage>
</organism>
<evidence type="ECO:0000313" key="1">
    <source>
        <dbReference type="EMBL" id="MEX6632449.1"/>
    </source>
</evidence>
<evidence type="ECO:0000313" key="2">
    <source>
        <dbReference type="Proteomes" id="UP001560685"/>
    </source>
</evidence>